<dbReference type="SUPFAM" id="SSF46785">
    <property type="entry name" value="Winged helix' DNA-binding domain"/>
    <property type="match status" value="1"/>
</dbReference>
<dbReference type="InterPro" id="IPR029016">
    <property type="entry name" value="GAF-like_dom_sf"/>
</dbReference>
<dbReference type="InterPro" id="IPR050707">
    <property type="entry name" value="HTH_MetabolicPath_Reg"/>
</dbReference>
<gene>
    <name evidence="4" type="ORF">GCM10009855_24320</name>
</gene>
<dbReference type="InterPro" id="IPR005471">
    <property type="entry name" value="Tscrpt_reg_IclR_N"/>
</dbReference>
<protein>
    <submittedName>
        <fullName evidence="4">MarR family transcriptional regulator</fullName>
    </submittedName>
</protein>
<dbReference type="EMBL" id="BAAARB010000012">
    <property type="protein sequence ID" value="GAA2383301.1"/>
    <property type="molecule type" value="Genomic_DNA"/>
</dbReference>
<evidence type="ECO:0000256" key="1">
    <source>
        <dbReference type="ARBA" id="ARBA00023015"/>
    </source>
</evidence>
<dbReference type="RefSeq" id="WP_062367714.1">
    <property type="nucleotide sequence ID" value="NZ_BAAARB010000012.1"/>
</dbReference>
<organism evidence="4 5">
    <name type="scientific">Gordonia cholesterolivorans</name>
    <dbReference type="NCBI Taxonomy" id="559625"/>
    <lineage>
        <taxon>Bacteria</taxon>
        <taxon>Bacillati</taxon>
        <taxon>Actinomycetota</taxon>
        <taxon>Actinomycetes</taxon>
        <taxon>Mycobacteriales</taxon>
        <taxon>Gordoniaceae</taxon>
        <taxon>Gordonia</taxon>
    </lineage>
</organism>
<evidence type="ECO:0000259" key="3">
    <source>
        <dbReference type="PROSITE" id="PS51077"/>
    </source>
</evidence>
<dbReference type="Gene3D" id="3.30.450.40">
    <property type="match status" value="1"/>
</dbReference>
<feature type="domain" description="HTH iclR-type" evidence="3">
    <location>
        <begin position="4"/>
        <end position="65"/>
    </location>
</feature>
<evidence type="ECO:0000313" key="4">
    <source>
        <dbReference type="EMBL" id="GAA2383301.1"/>
    </source>
</evidence>
<name>A0ABP5ULE5_9ACTN</name>
<proteinExistence type="predicted"/>
<dbReference type="PANTHER" id="PTHR30136:SF35">
    <property type="entry name" value="HTH-TYPE TRANSCRIPTIONAL REGULATOR RV1719"/>
    <property type="match status" value="1"/>
</dbReference>
<accession>A0ABP5ULE5</accession>
<dbReference type="PROSITE" id="PS51077">
    <property type="entry name" value="HTH_ICLR"/>
    <property type="match status" value="1"/>
</dbReference>
<dbReference type="Gene3D" id="1.10.10.10">
    <property type="entry name" value="Winged helix-like DNA-binding domain superfamily/Winged helix DNA-binding domain"/>
    <property type="match status" value="1"/>
</dbReference>
<keyword evidence="5" id="KW-1185">Reference proteome</keyword>
<dbReference type="Pfam" id="PF12802">
    <property type="entry name" value="MarR_2"/>
    <property type="match status" value="1"/>
</dbReference>
<dbReference type="Proteomes" id="UP001501170">
    <property type="component" value="Unassembled WGS sequence"/>
</dbReference>
<keyword evidence="1" id="KW-0805">Transcription regulation</keyword>
<evidence type="ECO:0000256" key="2">
    <source>
        <dbReference type="ARBA" id="ARBA00023163"/>
    </source>
</evidence>
<dbReference type="InterPro" id="IPR036390">
    <property type="entry name" value="WH_DNA-bd_sf"/>
</dbReference>
<dbReference type="InterPro" id="IPR036388">
    <property type="entry name" value="WH-like_DNA-bd_sf"/>
</dbReference>
<dbReference type="SMART" id="SM00346">
    <property type="entry name" value="HTH_ICLR"/>
    <property type="match status" value="1"/>
</dbReference>
<reference evidence="5" key="1">
    <citation type="journal article" date="2019" name="Int. J. Syst. Evol. Microbiol.">
        <title>The Global Catalogue of Microorganisms (GCM) 10K type strain sequencing project: providing services to taxonomists for standard genome sequencing and annotation.</title>
        <authorList>
            <consortium name="The Broad Institute Genomics Platform"/>
            <consortium name="The Broad Institute Genome Sequencing Center for Infectious Disease"/>
            <person name="Wu L."/>
            <person name="Ma J."/>
        </authorList>
    </citation>
    <scope>NUCLEOTIDE SEQUENCE [LARGE SCALE GENOMIC DNA]</scope>
    <source>
        <strain evidence="5">JCM 16227</strain>
    </source>
</reference>
<sequence length="284" mass="30276">MAGSPPTRRVIDTLELLARVERPQTIAEIADELGVARATMSAILAELDDAGWAERDASRAYRLGPAAMALGGVSPPALHLPSPGVAQVLEELVAATDCGVTLARMAPGAMTVVAKRHSEVRPVPGLGLGQSLAIVFPVGAAAMAWREADQEAWLGERDRPRRRLLLESVRRRGFAAYRPESSDAMLVEVLAELLGAVGPLLIDPALRHTATRRLAQLSSRAYSDDELDGADAQPISYLAAPVFAGDQAEFELQLGVLKSAVDGRERRRLVTALVEAADRISALI</sequence>
<keyword evidence="2" id="KW-0804">Transcription</keyword>
<comment type="caution">
    <text evidence="4">The sequence shown here is derived from an EMBL/GenBank/DDBJ whole genome shotgun (WGS) entry which is preliminary data.</text>
</comment>
<dbReference type="SUPFAM" id="SSF55781">
    <property type="entry name" value="GAF domain-like"/>
    <property type="match status" value="1"/>
</dbReference>
<dbReference type="InterPro" id="IPR000835">
    <property type="entry name" value="HTH_MarR-typ"/>
</dbReference>
<dbReference type="PANTHER" id="PTHR30136">
    <property type="entry name" value="HELIX-TURN-HELIX TRANSCRIPTIONAL REGULATOR, ICLR FAMILY"/>
    <property type="match status" value="1"/>
</dbReference>
<evidence type="ECO:0000313" key="5">
    <source>
        <dbReference type="Proteomes" id="UP001501170"/>
    </source>
</evidence>